<keyword evidence="2" id="KW-0853">WD repeat</keyword>
<reference evidence="11" key="2">
    <citation type="submission" date="2018-11" db="EMBL/GenBank/DDBJ databases">
        <title>Trombidioid mite genomics.</title>
        <authorList>
            <person name="Dong X."/>
        </authorList>
    </citation>
    <scope>NUCLEOTIDE SEQUENCE</scope>
    <source>
        <strain evidence="11">UoL-WK</strain>
    </source>
</reference>
<sequence>MSKSYIEYNIDEIGIKNLHKLEAKWSADSTLLAVSVYSVSAGATIKLINENGFLIESSDKDISSEIPTKIGAKVTSFAWHIKELTLAIAWEDGDMGCFSMKNVRPKWSYASGDTDLSSSRGLKVEWINAGDTLMSVNSSGVVKIFNFDSMSSSLTIHHTYQLNDQISDFVVVKQESKHSSLYFGSHTGMIYQLFASNDATHDIIQLEHGIRKLLFYARRSRLVIITENLMLCQFTVFSTNNEVSEISKVKLSSSVKLSATDVINAIMIDKDVGLIAICVSGERVIKLWQLETGHNAAVIVVESVDSHWAGVSTLDYSREVLVAGTNNNHVIVWKRDTGLEFTKVCQLTVKGNVKHICISDRNQISCCTNSNELYLIEEQTMASAFSEGFTIVQIGAKLMRAFWLEDNSTYEVKTENPIRYLIASSNGRFVAIKTTGIRETFFYKVATKSIQYLSSIPIDDPLNSMVIHENIVYNLNINFTDDAKKSSLTIVSFAVEEGNSNPSIYPIDLNKIFSEQLSSLHLVTFDLCFNFLFIVVSSREFYFYWVFEIKSKALQLNCGPLRFESRSSLKAAKINCKGTLAAFVESKRIIVLKTANAEIGHISCNIDEFDAYINWALNEERLFCLKSGPNLFLIICSVEEMSIRHYDQFHVNSGAKFLGFEVPHLYLFENSSDSEISKQSLTEFEGLSLSTIKIMIDFLTSSGLELNQMIKAIDQRGENNEKLWTNLARISVKCRDINMGLYCVSKLKNARIVRDVKRELADNSSPNIALAVLAMNIGLNNEAEELLKASGNQFRLAKFYESQNKWHKAIDCVDKLNQKTIFYDYARYLEFEEENLQDSIQYYEKSGTNVFEVPRMLFDIDGNSILQNYCLNEAKTANEEDRKKLIRWWGQYSESVGDIAGALQAYEKANDYYNYVRLLCYTGESEKAKQIIQEVPDSENSGKEAALLHIGRHEESNNPSESISYYLSCGAINHAIRVCKNNNMKAELVKIVVNYGTKKDAKDLLEKYAGDEDIEKEAIAQLYCKCGISDKAIEYCLESRLWTTLRQLLENAIEETESNEKLDYIVSDSTLELAFDVLRSNSDIIDIIIDLLLLKKDKKSLIPELIVEYNIEINERLIEKIEKAMNGEQNRKLMEMLAESSLQQGQYITAAKIFNSIGDRVAAIKALIRTGDNERIIHYTNIARDKMVYKICANYLQTANYKDDSLITKFYKKANAKEELERFLNEKKN</sequence>
<dbReference type="STRING" id="1965070.A0A3S5WGX3"/>
<dbReference type="Gene3D" id="1.25.40.470">
    <property type="match status" value="1"/>
</dbReference>
<keyword evidence="4" id="KW-0969">Cilium</keyword>
<comment type="caution">
    <text evidence="11">The sequence shown here is derived from an EMBL/GenBank/DDBJ whole genome shotgun (WGS) entry which is preliminary data.</text>
</comment>
<accession>A0A3S5WGX3</accession>
<evidence type="ECO:0000256" key="1">
    <source>
        <dbReference type="ARBA" id="ARBA00004138"/>
    </source>
</evidence>
<dbReference type="AlphaFoldDB" id="A0A3S5WGX3"/>
<evidence type="ECO:0000256" key="3">
    <source>
        <dbReference type="ARBA" id="ARBA00022737"/>
    </source>
</evidence>
<dbReference type="Pfam" id="PF24762">
    <property type="entry name" value="TPR_IF140-IFT172"/>
    <property type="match status" value="1"/>
</dbReference>
<keyword evidence="11" id="KW-0282">Flagellum</keyword>
<keyword evidence="3" id="KW-0677">Repeat</keyword>
<dbReference type="EMBL" id="NCKU01003236">
    <property type="protein sequence ID" value="RWS07910.1"/>
    <property type="molecule type" value="Genomic_DNA"/>
</dbReference>
<evidence type="ECO:0000313" key="12">
    <source>
        <dbReference type="Proteomes" id="UP000285301"/>
    </source>
</evidence>
<dbReference type="PANTHER" id="PTHR15722">
    <property type="entry name" value="IFT140/172-RELATED"/>
    <property type="match status" value="1"/>
</dbReference>
<gene>
    <name evidence="10" type="ORF">B4U79_05524</name>
    <name evidence="8" type="ORF">B4U79_09722</name>
    <name evidence="11" type="ORF">B4U79_13721</name>
    <name evidence="9" type="ORF">B4U79_14549</name>
</gene>
<dbReference type="EMBL" id="NCKU01003235">
    <property type="protein sequence ID" value="RWS07913.1"/>
    <property type="molecule type" value="Genomic_DNA"/>
</dbReference>
<dbReference type="Pfam" id="PF23383">
    <property type="entry name" value="Beta-prop_IFT140_1st"/>
    <property type="match status" value="1"/>
</dbReference>
<reference evidence="11 12" key="1">
    <citation type="journal article" date="2018" name="Gigascience">
        <title>Genomes of trombidid mites reveal novel predicted allergens and laterally-transferred genes associated with secondary metabolism.</title>
        <authorList>
            <person name="Dong X."/>
            <person name="Chaisiri K."/>
            <person name="Xia D."/>
            <person name="Armstrong S.D."/>
            <person name="Fang Y."/>
            <person name="Donnelly M.J."/>
            <person name="Kadowaki T."/>
            <person name="McGarry J.W."/>
            <person name="Darby A.C."/>
            <person name="Makepeace B.L."/>
        </authorList>
    </citation>
    <scope>NUCLEOTIDE SEQUENCE [LARGE SCALE GENOMIC DNA]</scope>
    <source>
        <strain evidence="11">UoL-WK</strain>
    </source>
</reference>
<evidence type="ECO:0000313" key="9">
    <source>
        <dbReference type="EMBL" id="RWS07910.1"/>
    </source>
</evidence>
<dbReference type="OrthoDB" id="10258787at2759"/>
<dbReference type="InterPro" id="IPR056154">
    <property type="entry name" value="Beta-prop_IFT140_1st"/>
</dbReference>
<dbReference type="Proteomes" id="UP000285301">
    <property type="component" value="Unassembled WGS sequence"/>
</dbReference>
<dbReference type="Gene3D" id="2.130.10.10">
    <property type="entry name" value="YVTN repeat-like/Quinoprotein amine dehydrogenase"/>
    <property type="match status" value="1"/>
</dbReference>
<dbReference type="InterPro" id="IPR015943">
    <property type="entry name" value="WD40/YVTN_repeat-like_dom_sf"/>
</dbReference>
<dbReference type="PANTHER" id="PTHR15722:SF7">
    <property type="entry name" value="INTRAFLAGELLAR TRANSPORT PROTEIN 140 HOMOLOG"/>
    <property type="match status" value="1"/>
</dbReference>
<organism evidence="11 12">
    <name type="scientific">Dinothrombium tinctorium</name>
    <dbReference type="NCBI Taxonomy" id="1965070"/>
    <lineage>
        <taxon>Eukaryota</taxon>
        <taxon>Metazoa</taxon>
        <taxon>Ecdysozoa</taxon>
        <taxon>Arthropoda</taxon>
        <taxon>Chelicerata</taxon>
        <taxon>Arachnida</taxon>
        <taxon>Acari</taxon>
        <taxon>Acariformes</taxon>
        <taxon>Trombidiformes</taxon>
        <taxon>Prostigmata</taxon>
        <taxon>Anystina</taxon>
        <taxon>Parasitengona</taxon>
        <taxon>Trombidioidea</taxon>
        <taxon>Trombidiidae</taxon>
        <taxon>Dinothrombium</taxon>
    </lineage>
</organism>
<name>A0A3S5WGX3_9ACAR</name>
<proteinExistence type="predicted"/>
<feature type="domain" description="IFT140 first beta-propeller" evidence="6">
    <location>
        <begin position="174"/>
        <end position="379"/>
    </location>
</feature>
<evidence type="ECO:0000313" key="10">
    <source>
        <dbReference type="EMBL" id="RWS07913.1"/>
    </source>
</evidence>
<dbReference type="GO" id="GO:0030991">
    <property type="term" value="C:intraciliary transport particle A"/>
    <property type="evidence" value="ECO:0007669"/>
    <property type="project" value="TreeGrafter"/>
</dbReference>
<protein>
    <submittedName>
        <fullName evidence="11">Intraflagellar transport protein 140-like protein</fullName>
    </submittedName>
</protein>
<dbReference type="GO" id="GO:0036064">
    <property type="term" value="C:ciliary basal body"/>
    <property type="evidence" value="ECO:0007669"/>
    <property type="project" value="TreeGrafter"/>
</dbReference>
<evidence type="ECO:0000256" key="4">
    <source>
        <dbReference type="ARBA" id="ARBA00023069"/>
    </source>
</evidence>
<evidence type="ECO:0000256" key="2">
    <source>
        <dbReference type="ARBA" id="ARBA00022574"/>
    </source>
</evidence>
<dbReference type="EMBL" id="NCKU01003095">
    <property type="protein sequence ID" value="RWS08182.1"/>
    <property type="molecule type" value="Genomic_DNA"/>
</dbReference>
<dbReference type="InterPro" id="IPR036322">
    <property type="entry name" value="WD40_repeat_dom_sf"/>
</dbReference>
<comment type="subcellular location">
    <subcellularLocation>
        <location evidence="1">Cell projection</location>
        <location evidence="1">Cilium</location>
    </subcellularLocation>
</comment>
<evidence type="ECO:0000256" key="5">
    <source>
        <dbReference type="ARBA" id="ARBA00023273"/>
    </source>
</evidence>
<feature type="domain" description="IF140/IFT172/WDR19 TPR" evidence="7">
    <location>
        <begin position="717"/>
        <end position="1209"/>
    </location>
</feature>
<evidence type="ECO:0000259" key="7">
    <source>
        <dbReference type="Pfam" id="PF24762"/>
    </source>
</evidence>
<dbReference type="GO" id="GO:0035721">
    <property type="term" value="P:intraciliary retrograde transport"/>
    <property type="evidence" value="ECO:0007669"/>
    <property type="project" value="TreeGrafter"/>
</dbReference>
<evidence type="ECO:0000259" key="6">
    <source>
        <dbReference type="Pfam" id="PF23383"/>
    </source>
</evidence>
<dbReference type="SUPFAM" id="SSF50978">
    <property type="entry name" value="WD40 repeat-like"/>
    <property type="match status" value="1"/>
</dbReference>
<dbReference type="GO" id="GO:0005930">
    <property type="term" value="C:axoneme"/>
    <property type="evidence" value="ECO:0007669"/>
    <property type="project" value="TreeGrafter"/>
</dbReference>
<dbReference type="InterPro" id="IPR056168">
    <property type="entry name" value="TPR_IF140/IFT172/WDR19"/>
</dbReference>
<evidence type="ECO:0000313" key="11">
    <source>
        <dbReference type="EMBL" id="RWS08182.1"/>
    </source>
</evidence>
<evidence type="ECO:0000313" key="8">
    <source>
        <dbReference type="EMBL" id="RWS07198.1"/>
    </source>
</evidence>
<keyword evidence="5" id="KW-0966">Cell projection</keyword>
<dbReference type="EMBL" id="NCKU01003606">
    <property type="protein sequence ID" value="RWS07198.1"/>
    <property type="molecule type" value="Genomic_DNA"/>
</dbReference>
<keyword evidence="12" id="KW-1185">Reference proteome</keyword>